<feature type="region of interest" description="Disordered" evidence="7">
    <location>
        <begin position="434"/>
        <end position="469"/>
    </location>
</feature>
<dbReference type="Proteomes" id="UP000184063">
    <property type="component" value="Unassembled WGS sequence"/>
</dbReference>
<dbReference type="Pfam" id="PF16010">
    <property type="entry name" value="CDH-cyt"/>
    <property type="match status" value="2"/>
</dbReference>
<feature type="compositionally biased region" description="Polar residues" evidence="7">
    <location>
        <begin position="227"/>
        <end position="240"/>
    </location>
</feature>
<dbReference type="Gene3D" id="2.60.40.1210">
    <property type="entry name" value="Cellobiose dehydrogenase, cytochrome domain"/>
    <property type="match status" value="1"/>
</dbReference>
<evidence type="ECO:0000259" key="11">
    <source>
        <dbReference type="SMART" id="SM00665"/>
    </source>
</evidence>
<evidence type="ECO:0000256" key="7">
    <source>
        <dbReference type="SAM" id="MobiDB-lite"/>
    </source>
</evidence>
<dbReference type="PANTHER" id="PTHR47797">
    <property type="entry name" value="DEHYDROGENASE, PUTATIVE (AFU_ORTHOLOGUE AFUA_8G05805)-RELATED"/>
    <property type="match status" value="1"/>
</dbReference>
<feature type="signal peptide" evidence="9">
    <location>
        <begin position="1"/>
        <end position="16"/>
    </location>
</feature>
<evidence type="ECO:0000259" key="10">
    <source>
        <dbReference type="SMART" id="SM00664"/>
    </source>
</evidence>
<keyword evidence="3 8" id="KW-0812">Transmembrane</keyword>
<feature type="transmembrane region" description="Helical" evidence="8">
    <location>
        <begin position="333"/>
        <end position="352"/>
    </location>
</feature>
<feature type="transmembrane region" description="Helical" evidence="8">
    <location>
        <begin position="372"/>
        <end position="392"/>
    </location>
</feature>
<dbReference type="CDD" id="cd08760">
    <property type="entry name" value="Cyt_b561_FRRS1_like"/>
    <property type="match status" value="1"/>
</dbReference>
<keyword evidence="2" id="KW-0813">Transport</keyword>
<feature type="region of interest" description="Disordered" evidence="7">
    <location>
        <begin position="197"/>
        <end position="252"/>
    </location>
</feature>
<evidence type="ECO:0000256" key="6">
    <source>
        <dbReference type="ARBA" id="ARBA00023136"/>
    </source>
</evidence>
<dbReference type="AlphaFoldDB" id="A0A1M3TCE8"/>
<feature type="transmembrane region" description="Helical" evidence="8">
    <location>
        <begin position="302"/>
        <end position="321"/>
    </location>
</feature>
<keyword evidence="4" id="KW-0249">Electron transport</keyword>
<evidence type="ECO:0000313" key="12">
    <source>
        <dbReference type="EMBL" id="OJZ84437.1"/>
    </source>
</evidence>
<keyword evidence="6 8" id="KW-0472">Membrane</keyword>
<dbReference type="SMART" id="SM00665">
    <property type="entry name" value="B561"/>
    <property type="match status" value="1"/>
</dbReference>
<dbReference type="SMART" id="SM00664">
    <property type="entry name" value="DoH"/>
    <property type="match status" value="1"/>
</dbReference>
<feature type="domain" description="DOMON" evidence="10">
    <location>
        <begin position="59"/>
        <end position="171"/>
    </location>
</feature>
<reference evidence="13" key="1">
    <citation type="journal article" date="2017" name="Genome Biol.">
        <title>Comparative genomics reveals high biological diversity and specific adaptations in the industrially and medically important fungal genus Aspergillus.</title>
        <authorList>
            <person name="de Vries R.P."/>
            <person name="Riley R."/>
            <person name="Wiebenga A."/>
            <person name="Aguilar-Osorio G."/>
            <person name="Amillis S."/>
            <person name="Uchima C.A."/>
            <person name="Anderluh G."/>
            <person name="Asadollahi M."/>
            <person name="Askin M."/>
            <person name="Barry K."/>
            <person name="Battaglia E."/>
            <person name="Bayram O."/>
            <person name="Benocci T."/>
            <person name="Braus-Stromeyer S.A."/>
            <person name="Caldana C."/>
            <person name="Canovas D."/>
            <person name="Cerqueira G.C."/>
            <person name="Chen F."/>
            <person name="Chen W."/>
            <person name="Choi C."/>
            <person name="Clum A."/>
            <person name="Dos Santos R.A."/>
            <person name="Damasio A.R."/>
            <person name="Diallinas G."/>
            <person name="Emri T."/>
            <person name="Fekete E."/>
            <person name="Flipphi M."/>
            <person name="Freyberg S."/>
            <person name="Gallo A."/>
            <person name="Gournas C."/>
            <person name="Habgood R."/>
            <person name="Hainaut M."/>
            <person name="Harispe M.L."/>
            <person name="Henrissat B."/>
            <person name="Hilden K.S."/>
            <person name="Hope R."/>
            <person name="Hossain A."/>
            <person name="Karabika E."/>
            <person name="Karaffa L."/>
            <person name="Karanyi Z."/>
            <person name="Krasevec N."/>
            <person name="Kuo A."/>
            <person name="Kusch H."/>
            <person name="LaButti K."/>
            <person name="Lagendijk E.L."/>
            <person name="Lapidus A."/>
            <person name="Levasseur A."/>
            <person name="Lindquist E."/>
            <person name="Lipzen A."/>
            <person name="Logrieco A.F."/>
            <person name="MacCabe A."/>
            <person name="Maekelae M.R."/>
            <person name="Malavazi I."/>
            <person name="Melin P."/>
            <person name="Meyer V."/>
            <person name="Mielnichuk N."/>
            <person name="Miskei M."/>
            <person name="Molnar A.P."/>
            <person name="Mule G."/>
            <person name="Ngan C.Y."/>
            <person name="Orejas M."/>
            <person name="Orosz E."/>
            <person name="Ouedraogo J.P."/>
            <person name="Overkamp K.M."/>
            <person name="Park H.-S."/>
            <person name="Perrone G."/>
            <person name="Piumi F."/>
            <person name="Punt P.J."/>
            <person name="Ram A.F."/>
            <person name="Ramon A."/>
            <person name="Rauscher S."/>
            <person name="Record E."/>
            <person name="Riano-Pachon D.M."/>
            <person name="Robert V."/>
            <person name="Roehrig J."/>
            <person name="Ruller R."/>
            <person name="Salamov A."/>
            <person name="Salih N.S."/>
            <person name="Samson R.A."/>
            <person name="Sandor E."/>
            <person name="Sanguinetti M."/>
            <person name="Schuetze T."/>
            <person name="Sepcic K."/>
            <person name="Shelest E."/>
            <person name="Sherlock G."/>
            <person name="Sophianopoulou V."/>
            <person name="Squina F.M."/>
            <person name="Sun H."/>
            <person name="Susca A."/>
            <person name="Todd R.B."/>
            <person name="Tsang A."/>
            <person name="Unkles S.E."/>
            <person name="van de Wiele N."/>
            <person name="van Rossen-Uffink D."/>
            <person name="Oliveira J.V."/>
            <person name="Vesth T.C."/>
            <person name="Visser J."/>
            <person name="Yu J.-H."/>
            <person name="Zhou M."/>
            <person name="Andersen M.R."/>
            <person name="Archer D.B."/>
            <person name="Baker S.E."/>
            <person name="Benoit I."/>
            <person name="Brakhage A.A."/>
            <person name="Braus G.H."/>
            <person name="Fischer R."/>
            <person name="Frisvad J.C."/>
            <person name="Goldman G.H."/>
            <person name="Houbraken J."/>
            <person name="Oakley B."/>
            <person name="Pocsi I."/>
            <person name="Scazzocchio C."/>
            <person name="Seiboth B."/>
            <person name="vanKuyk P.A."/>
            <person name="Wortman J."/>
            <person name="Dyer P.S."/>
            <person name="Grigoriev I.V."/>
        </authorList>
    </citation>
    <scope>NUCLEOTIDE SEQUENCE [LARGE SCALE GENOMIC DNA]</scope>
    <source>
        <strain evidence="13">CBS 106.47</strain>
    </source>
</reference>
<keyword evidence="5 8" id="KW-1133">Transmembrane helix</keyword>
<evidence type="ECO:0000256" key="3">
    <source>
        <dbReference type="ARBA" id="ARBA00022692"/>
    </source>
</evidence>
<evidence type="ECO:0000256" key="8">
    <source>
        <dbReference type="SAM" id="Phobius"/>
    </source>
</evidence>
<organism evidence="12 13">
    <name type="scientific">Aspergillus luchuensis (strain CBS 106.47)</name>
    <dbReference type="NCBI Taxonomy" id="1137211"/>
    <lineage>
        <taxon>Eukaryota</taxon>
        <taxon>Fungi</taxon>
        <taxon>Dikarya</taxon>
        <taxon>Ascomycota</taxon>
        <taxon>Pezizomycotina</taxon>
        <taxon>Eurotiomycetes</taxon>
        <taxon>Eurotiomycetidae</taxon>
        <taxon>Eurotiales</taxon>
        <taxon>Aspergillaceae</taxon>
        <taxon>Aspergillus</taxon>
        <taxon>Aspergillus subgen. Circumdati</taxon>
    </lineage>
</organism>
<dbReference type="PANTHER" id="PTHR47797:SF1">
    <property type="entry name" value="CYTOCHROME B561 DOMAIN-CONTAINING PROTEIN-RELATED"/>
    <property type="match status" value="1"/>
</dbReference>
<dbReference type="CDD" id="cd09630">
    <property type="entry name" value="CDH_like_cytochrome"/>
    <property type="match status" value="1"/>
</dbReference>
<evidence type="ECO:0000256" key="4">
    <source>
        <dbReference type="ARBA" id="ARBA00022982"/>
    </source>
</evidence>
<feature type="domain" description="Cytochrome b561" evidence="11">
    <location>
        <begin position="265"/>
        <end position="389"/>
    </location>
</feature>
<evidence type="ECO:0000256" key="9">
    <source>
        <dbReference type="SAM" id="SignalP"/>
    </source>
</evidence>
<dbReference type="VEuPathDB" id="FungiDB:ASPFODRAFT_82758"/>
<evidence type="ECO:0000313" key="13">
    <source>
        <dbReference type="Proteomes" id="UP000184063"/>
    </source>
</evidence>
<gene>
    <name evidence="12" type="ORF">ASPFODRAFT_82758</name>
</gene>
<dbReference type="Gene3D" id="1.20.120.1770">
    <property type="match status" value="1"/>
</dbReference>
<feature type="compositionally biased region" description="Low complexity" evidence="7">
    <location>
        <begin position="241"/>
        <end position="252"/>
    </location>
</feature>
<evidence type="ECO:0000256" key="1">
    <source>
        <dbReference type="ARBA" id="ARBA00004370"/>
    </source>
</evidence>
<feature type="compositionally biased region" description="Low complexity" evidence="7">
    <location>
        <begin position="208"/>
        <end position="226"/>
    </location>
</feature>
<evidence type="ECO:0000256" key="5">
    <source>
        <dbReference type="ARBA" id="ARBA00022989"/>
    </source>
</evidence>
<dbReference type="EMBL" id="KV878244">
    <property type="protein sequence ID" value="OJZ84437.1"/>
    <property type="molecule type" value="Genomic_DNA"/>
</dbReference>
<feature type="transmembrane region" description="Helical" evidence="8">
    <location>
        <begin position="259"/>
        <end position="281"/>
    </location>
</feature>
<keyword evidence="9" id="KW-0732">Signal</keyword>
<dbReference type="GO" id="GO:0016020">
    <property type="term" value="C:membrane"/>
    <property type="evidence" value="ECO:0007669"/>
    <property type="project" value="UniProtKB-SubCell"/>
</dbReference>
<evidence type="ECO:0000256" key="2">
    <source>
        <dbReference type="ARBA" id="ARBA00022448"/>
    </source>
</evidence>
<accession>A0A1M3TCE8</accession>
<proteinExistence type="predicted"/>
<name>A0A1M3TCE8_ASPLC</name>
<dbReference type="InterPro" id="IPR006593">
    <property type="entry name" value="Cyt_b561/ferric_Rdtase_TM"/>
</dbReference>
<protein>
    <submittedName>
        <fullName evidence="12">Iron reductase domain protein</fullName>
    </submittedName>
</protein>
<dbReference type="OrthoDB" id="19261at2759"/>
<feature type="transmembrane region" description="Helical" evidence="8">
    <location>
        <begin position="404"/>
        <end position="427"/>
    </location>
</feature>
<dbReference type="SUPFAM" id="SSF49344">
    <property type="entry name" value="CBD9-like"/>
    <property type="match status" value="1"/>
</dbReference>
<dbReference type="InterPro" id="IPR005018">
    <property type="entry name" value="DOMON_domain"/>
</dbReference>
<comment type="subcellular location">
    <subcellularLocation>
        <location evidence="1">Membrane</location>
    </subcellularLocation>
</comment>
<dbReference type="InterPro" id="IPR015920">
    <property type="entry name" value="Cellobiose_DH-like_cyt"/>
</dbReference>
<sequence length="469" mass="49638">MKWLNLLPIALGLAHASIISFSPPTNPDIIYSLTIPNTTTLSTPGPIYIQITAPTSIQWVGLGQGAQMTGANMFILYTSSSTKITLSPRSGLGHFEPQYTSNTQITMLPGTGISTINSTTAALTNSSSPSSDNTRTTMTANFRCDNCLTWQDGTGTMNPKDTNFPFIWAYRAGVPINSASMDADISIHDDMGGIQVDLTRAGMPPQPNNTTSPDSTSSSSSNTTNPFANYNPLTDSIPAQSPSTNPSTTSSPLPNLTKMTHILITHATLMGLSFVLFYPLSALLMPLPISLPISKFRLHMPLQFFTMLMTLAGFGCGIYLAYETGQLRTAHPILGIIVVGVLVLFQPAMGWLQHFGYVRTGGRTVWGVCHRWLGRGVIVVGVVNGGIGIHVARGMGMAPVGAVVGYAVVAGVVGGIYLGGLLVAWMVERKRRGVEGERDGGGVESVEGRQGGDGDGDGEKGGSVEERVG</sequence>
<feature type="chain" id="PRO_5012206017" evidence="9">
    <location>
        <begin position="17"/>
        <end position="469"/>
    </location>
</feature>